<dbReference type="Pfam" id="PF07690">
    <property type="entry name" value="MFS_1"/>
    <property type="match status" value="1"/>
</dbReference>
<feature type="transmembrane region" description="Helical" evidence="6">
    <location>
        <begin position="145"/>
        <end position="163"/>
    </location>
</feature>
<reference evidence="8 9" key="1">
    <citation type="submission" date="2020-07" db="EMBL/GenBank/DDBJ databases">
        <title>Genomic Encyclopedia of Type Strains, Phase IV (KMG-IV): sequencing the most valuable type-strain genomes for metagenomic binning, comparative biology and taxonomic classification.</title>
        <authorList>
            <person name="Goeker M."/>
        </authorList>
    </citation>
    <scope>NUCLEOTIDE SEQUENCE [LARGE SCALE GENOMIC DNA]</scope>
    <source>
        <strain evidence="8 9">DSM 45533</strain>
    </source>
</reference>
<evidence type="ECO:0000256" key="2">
    <source>
        <dbReference type="ARBA" id="ARBA00022475"/>
    </source>
</evidence>
<feature type="transmembrane region" description="Helical" evidence="6">
    <location>
        <begin position="286"/>
        <end position="306"/>
    </location>
</feature>
<evidence type="ECO:0000256" key="5">
    <source>
        <dbReference type="ARBA" id="ARBA00023136"/>
    </source>
</evidence>
<keyword evidence="4 6" id="KW-1133">Transmembrane helix</keyword>
<organism evidence="8 9">
    <name type="scientific">Nonomuraea soli</name>
    <dbReference type="NCBI Taxonomy" id="1032476"/>
    <lineage>
        <taxon>Bacteria</taxon>
        <taxon>Bacillati</taxon>
        <taxon>Actinomycetota</taxon>
        <taxon>Actinomycetes</taxon>
        <taxon>Streptosporangiales</taxon>
        <taxon>Streptosporangiaceae</taxon>
        <taxon>Nonomuraea</taxon>
    </lineage>
</organism>
<keyword evidence="2" id="KW-1003">Cell membrane</keyword>
<feature type="transmembrane region" description="Helical" evidence="6">
    <location>
        <begin position="226"/>
        <end position="249"/>
    </location>
</feature>
<feature type="transmembrane region" description="Helical" evidence="6">
    <location>
        <begin position="327"/>
        <end position="348"/>
    </location>
</feature>
<evidence type="ECO:0000256" key="3">
    <source>
        <dbReference type="ARBA" id="ARBA00022692"/>
    </source>
</evidence>
<dbReference type="InterPro" id="IPR036259">
    <property type="entry name" value="MFS_trans_sf"/>
</dbReference>
<sequence length="398" mass="41369">MSTLAIPLIAGLLLNASPMELGLLTAARKAPVLFASLPAGALADRWRKRPIMIWSLTLSGLIMLTLPLAAMAGALTIGHLWAVALLAGICEVFYSPAYQTYPLLILGPERIMQGNARLTTTITVSGMSGPALSGVLIALLGPAKAVLVDAASFLAAAATMAFIRTPEPKPQPRDRSGLRREIAEGLRYVVRHPVIGPLLFGMATISFCLAGTSALEITYLARELGWSSQALGLVLGVGMLGGLAGGMLAEPLTSRYGTARVLIGAALAYPLFVSPIGLIGPGLAGQIVMGVSWGLLLVAAIVFQSVQKSLRQLLTPAEMQGRLAASARWITWGATPLGALLAGALATWAGMRGALLVFAAGLFAGPVVMWRIRTAIAVAVAPRAPTSTLDGVADRESR</sequence>
<evidence type="ECO:0000313" key="9">
    <source>
        <dbReference type="Proteomes" id="UP000530928"/>
    </source>
</evidence>
<dbReference type="InterPro" id="IPR011701">
    <property type="entry name" value="MFS"/>
</dbReference>
<feature type="transmembrane region" description="Helical" evidence="6">
    <location>
        <begin position="354"/>
        <end position="372"/>
    </location>
</feature>
<dbReference type="EMBL" id="JACDUR010000005">
    <property type="protein sequence ID" value="MBA2893532.1"/>
    <property type="molecule type" value="Genomic_DNA"/>
</dbReference>
<dbReference type="Gene3D" id="1.20.1250.20">
    <property type="entry name" value="MFS general substrate transporter like domains"/>
    <property type="match status" value="1"/>
</dbReference>
<evidence type="ECO:0000256" key="6">
    <source>
        <dbReference type="SAM" id="Phobius"/>
    </source>
</evidence>
<feature type="transmembrane region" description="Helical" evidence="6">
    <location>
        <begin position="194"/>
        <end position="214"/>
    </location>
</feature>
<evidence type="ECO:0000313" key="8">
    <source>
        <dbReference type="EMBL" id="MBA2893532.1"/>
    </source>
</evidence>
<feature type="transmembrane region" description="Helical" evidence="6">
    <location>
        <begin position="78"/>
        <end position="97"/>
    </location>
</feature>
<dbReference type="PANTHER" id="PTHR23513:SF6">
    <property type="entry name" value="MAJOR FACILITATOR SUPERFAMILY ASSOCIATED DOMAIN-CONTAINING PROTEIN"/>
    <property type="match status" value="1"/>
</dbReference>
<keyword evidence="5 6" id="KW-0472">Membrane</keyword>
<gene>
    <name evidence="8" type="ORF">HNR30_004893</name>
</gene>
<comment type="caution">
    <text evidence="8">The sequence shown here is derived from an EMBL/GenBank/DDBJ whole genome shotgun (WGS) entry which is preliminary data.</text>
</comment>
<protein>
    <submittedName>
        <fullName evidence="8">MFS family permease</fullName>
    </submittedName>
</protein>
<feature type="domain" description="Major facilitator superfamily (MFS) profile" evidence="7">
    <location>
        <begin position="1"/>
        <end position="377"/>
    </location>
</feature>
<evidence type="ECO:0000256" key="1">
    <source>
        <dbReference type="ARBA" id="ARBA00004651"/>
    </source>
</evidence>
<dbReference type="SUPFAM" id="SSF103473">
    <property type="entry name" value="MFS general substrate transporter"/>
    <property type="match status" value="1"/>
</dbReference>
<dbReference type="InterPro" id="IPR020846">
    <property type="entry name" value="MFS_dom"/>
</dbReference>
<evidence type="ECO:0000259" key="7">
    <source>
        <dbReference type="PROSITE" id="PS50850"/>
    </source>
</evidence>
<name>A0A7W0CLS5_9ACTN</name>
<feature type="transmembrane region" description="Helical" evidence="6">
    <location>
        <begin position="118"/>
        <end position="139"/>
    </location>
</feature>
<dbReference type="CDD" id="cd06173">
    <property type="entry name" value="MFS_MefA_like"/>
    <property type="match status" value="1"/>
</dbReference>
<accession>A0A7W0CLS5</accession>
<dbReference type="GO" id="GO:0022857">
    <property type="term" value="F:transmembrane transporter activity"/>
    <property type="evidence" value="ECO:0007669"/>
    <property type="project" value="InterPro"/>
</dbReference>
<evidence type="ECO:0000256" key="4">
    <source>
        <dbReference type="ARBA" id="ARBA00022989"/>
    </source>
</evidence>
<keyword evidence="3 6" id="KW-0812">Transmembrane</keyword>
<dbReference type="GO" id="GO:0005886">
    <property type="term" value="C:plasma membrane"/>
    <property type="evidence" value="ECO:0007669"/>
    <property type="project" value="UniProtKB-SubCell"/>
</dbReference>
<proteinExistence type="predicted"/>
<dbReference type="PROSITE" id="PS50850">
    <property type="entry name" value="MFS"/>
    <property type="match status" value="1"/>
</dbReference>
<feature type="transmembrane region" description="Helical" evidence="6">
    <location>
        <begin position="51"/>
        <end position="72"/>
    </location>
</feature>
<feature type="transmembrane region" description="Helical" evidence="6">
    <location>
        <begin position="261"/>
        <end position="280"/>
    </location>
</feature>
<dbReference type="Proteomes" id="UP000530928">
    <property type="component" value="Unassembled WGS sequence"/>
</dbReference>
<dbReference type="PANTHER" id="PTHR23513">
    <property type="entry name" value="INTEGRAL MEMBRANE EFFLUX PROTEIN-RELATED"/>
    <property type="match status" value="1"/>
</dbReference>
<keyword evidence="9" id="KW-1185">Reference proteome</keyword>
<comment type="subcellular location">
    <subcellularLocation>
        <location evidence="1">Cell membrane</location>
        <topology evidence="1">Multi-pass membrane protein</topology>
    </subcellularLocation>
</comment>
<dbReference type="AlphaFoldDB" id="A0A7W0CLS5"/>